<dbReference type="InterPro" id="IPR002867">
    <property type="entry name" value="IBR_dom"/>
</dbReference>
<evidence type="ECO:0000256" key="8">
    <source>
        <dbReference type="ARBA" id="ARBA00022786"/>
    </source>
</evidence>
<dbReference type="InterPro" id="IPR006575">
    <property type="entry name" value="RWD_dom"/>
</dbReference>
<keyword evidence="7" id="KW-0863">Zinc-finger</keyword>
<comment type="caution">
    <text evidence="12">The sequence shown here is derived from an EMBL/GenBank/DDBJ whole genome shotgun (WGS) entry which is preliminary data.</text>
</comment>
<keyword evidence="4" id="KW-0808">Transferase</keyword>
<dbReference type="AlphaFoldDB" id="A0A8J5JCU5"/>
<evidence type="ECO:0000256" key="5">
    <source>
        <dbReference type="ARBA" id="ARBA00022723"/>
    </source>
</evidence>
<dbReference type="CDD" id="cd20354">
    <property type="entry name" value="Rcat_RBR_RNF14"/>
    <property type="match status" value="1"/>
</dbReference>
<evidence type="ECO:0000256" key="1">
    <source>
        <dbReference type="ARBA" id="ARBA00001798"/>
    </source>
</evidence>
<evidence type="ECO:0000256" key="6">
    <source>
        <dbReference type="ARBA" id="ARBA00022737"/>
    </source>
</evidence>
<dbReference type="PROSITE" id="PS51873">
    <property type="entry name" value="TRIAD"/>
    <property type="match status" value="1"/>
</dbReference>
<dbReference type="Proteomes" id="UP000747542">
    <property type="component" value="Unassembled WGS sequence"/>
</dbReference>
<dbReference type="InterPro" id="IPR013083">
    <property type="entry name" value="Znf_RING/FYVE/PHD"/>
</dbReference>
<dbReference type="SUPFAM" id="SSF54495">
    <property type="entry name" value="UBC-like"/>
    <property type="match status" value="1"/>
</dbReference>
<dbReference type="GO" id="GO:0016567">
    <property type="term" value="P:protein ubiquitination"/>
    <property type="evidence" value="ECO:0007669"/>
    <property type="project" value="InterPro"/>
</dbReference>
<dbReference type="Pfam" id="PF01485">
    <property type="entry name" value="IBR"/>
    <property type="match status" value="1"/>
</dbReference>
<dbReference type="InterPro" id="IPR044066">
    <property type="entry name" value="TRIAD_supradom"/>
</dbReference>
<reference evidence="12" key="1">
    <citation type="journal article" date="2021" name="Sci. Adv.">
        <title>The American lobster genome reveals insights on longevity, neural, and immune adaptations.</title>
        <authorList>
            <person name="Polinski J.M."/>
            <person name="Zimin A.V."/>
            <person name="Clark K.F."/>
            <person name="Kohn A.B."/>
            <person name="Sadowski N."/>
            <person name="Timp W."/>
            <person name="Ptitsyn A."/>
            <person name="Khanna P."/>
            <person name="Romanova D.Y."/>
            <person name="Williams P."/>
            <person name="Greenwood S.J."/>
            <person name="Moroz L.L."/>
            <person name="Walt D.R."/>
            <person name="Bodnar A.G."/>
        </authorList>
    </citation>
    <scope>NUCLEOTIDE SEQUENCE</scope>
    <source>
        <strain evidence="12">GMGI-L3</strain>
    </source>
</reference>
<accession>A0A8J5JCU5</accession>
<dbReference type="InterPro" id="IPR047548">
    <property type="entry name" value="Rcat_RBR_RNF14"/>
</dbReference>
<evidence type="ECO:0000313" key="12">
    <source>
        <dbReference type="EMBL" id="KAG7154428.1"/>
    </source>
</evidence>
<dbReference type="Gene3D" id="3.30.40.10">
    <property type="entry name" value="Zinc/RING finger domain, C3HC4 (zinc finger)"/>
    <property type="match status" value="1"/>
</dbReference>
<dbReference type="EC" id="2.3.2.31" evidence="3"/>
<dbReference type="Pfam" id="PF05773">
    <property type="entry name" value="RWD"/>
    <property type="match status" value="1"/>
</dbReference>
<evidence type="ECO:0000256" key="7">
    <source>
        <dbReference type="ARBA" id="ARBA00022771"/>
    </source>
</evidence>
<feature type="non-terminal residue" evidence="12">
    <location>
        <position position="457"/>
    </location>
</feature>
<evidence type="ECO:0000256" key="9">
    <source>
        <dbReference type="ARBA" id="ARBA00022833"/>
    </source>
</evidence>
<dbReference type="InterPro" id="IPR017907">
    <property type="entry name" value="Znf_RING_CS"/>
</dbReference>
<feature type="region of interest" description="Disordered" evidence="10">
    <location>
        <begin position="176"/>
        <end position="204"/>
    </location>
</feature>
<feature type="domain" description="RING-type" evidence="11">
    <location>
        <begin position="234"/>
        <end position="434"/>
    </location>
</feature>
<keyword evidence="6" id="KW-0677">Repeat</keyword>
<dbReference type="Gene3D" id="3.10.110.10">
    <property type="entry name" value="Ubiquitin Conjugating Enzyme"/>
    <property type="match status" value="1"/>
</dbReference>
<dbReference type="InterPro" id="IPR016135">
    <property type="entry name" value="UBQ-conjugating_enzyme/RWD"/>
</dbReference>
<proteinExistence type="predicted"/>
<organism evidence="12 13">
    <name type="scientific">Homarus americanus</name>
    <name type="common">American lobster</name>
    <dbReference type="NCBI Taxonomy" id="6706"/>
    <lineage>
        <taxon>Eukaryota</taxon>
        <taxon>Metazoa</taxon>
        <taxon>Ecdysozoa</taxon>
        <taxon>Arthropoda</taxon>
        <taxon>Crustacea</taxon>
        <taxon>Multicrustacea</taxon>
        <taxon>Malacostraca</taxon>
        <taxon>Eumalacostraca</taxon>
        <taxon>Eucarida</taxon>
        <taxon>Decapoda</taxon>
        <taxon>Pleocyemata</taxon>
        <taxon>Astacidea</taxon>
        <taxon>Nephropoidea</taxon>
        <taxon>Nephropidae</taxon>
        <taxon>Homarus</taxon>
    </lineage>
</organism>
<keyword evidence="8" id="KW-0833">Ubl conjugation pathway</keyword>
<feature type="compositionally biased region" description="Low complexity" evidence="10">
    <location>
        <begin position="186"/>
        <end position="200"/>
    </location>
</feature>
<keyword evidence="9" id="KW-0862">Zinc</keyword>
<protein>
    <recommendedName>
        <fullName evidence="3">RBR-type E3 ubiquitin transferase</fullName>
        <ecNumber evidence="3">2.3.2.31</ecNumber>
    </recommendedName>
</protein>
<name>A0A8J5JCU5_HOMAM</name>
<dbReference type="PANTHER" id="PTHR11685">
    <property type="entry name" value="RBR FAMILY RING FINGER AND IBR DOMAIN-CONTAINING"/>
    <property type="match status" value="1"/>
</dbReference>
<comment type="pathway">
    <text evidence="2">Protein modification; protein ubiquitination.</text>
</comment>
<evidence type="ECO:0000256" key="10">
    <source>
        <dbReference type="SAM" id="MobiDB-lite"/>
    </source>
</evidence>
<sequence length="457" mass="51883">MSLDTEEQDDELLALASIYEDSFTSVQDQEADPTETQQDFSRGGELAICLELPPEFGLLTRHNGDNGEMQEQRHVVEHLPPIYLHFTYPATYPSKHPPKNEGCVVMFTWAQILKDESLDLLGLTDTLDLDNIRPIRQPASVTNDCGLVAAGNGHGDTCGAISKSFGDVTCDNSVSDSNNGGGDSDGGASSLSLSRQNSQNYDSRTIQDIAPKTNMLRLLRDYDEEMRRQVFGTKNFECKVCFADKLGTNCLEFWPCRHVYCKDCMASYFTELVPEDLYQKWDQMLLNSTLSSLGDIQPCPRYHCQYPVTIEEGQGQCPSCKFVFCGICRFGWHGVDPCRLKHSESRKIMELYINGEESERKLLEDQYGKKYLSLLQDEYLSLNYLEKNSKKCPRCQAKIERCSIYFCWLCMCMLNKARPYEHYNDPHSPCFNSLFAGMAEDDDIWDDSDDEMGALLE</sequence>
<comment type="catalytic activity">
    <reaction evidence="1">
        <text>[E2 ubiquitin-conjugating enzyme]-S-ubiquitinyl-L-cysteine + [acceptor protein]-L-lysine = [E2 ubiquitin-conjugating enzyme]-L-cysteine + [acceptor protein]-N(6)-ubiquitinyl-L-lysine.</text>
        <dbReference type="EC" id="2.3.2.31"/>
    </reaction>
</comment>
<dbReference type="EMBL" id="JAHLQT010044460">
    <property type="protein sequence ID" value="KAG7154428.1"/>
    <property type="molecule type" value="Genomic_DNA"/>
</dbReference>
<evidence type="ECO:0000256" key="4">
    <source>
        <dbReference type="ARBA" id="ARBA00022679"/>
    </source>
</evidence>
<keyword evidence="5" id="KW-0479">Metal-binding</keyword>
<dbReference type="CDD" id="cd20341">
    <property type="entry name" value="BRcat_RBR_RNF14"/>
    <property type="match status" value="1"/>
</dbReference>
<dbReference type="SUPFAM" id="SSF57850">
    <property type="entry name" value="RING/U-box"/>
    <property type="match status" value="3"/>
</dbReference>
<gene>
    <name evidence="12" type="primary">Rnf14-L</name>
    <name evidence="12" type="ORF">Hamer_G018164</name>
</gene>
<evidence type="ECO:0000313" key="13">
    <source>
        <dbReference type="Proteomes" id="UP000747542"/>
    </source>
</evidence>
<dbReference type="GO" id="GO:0061630">
    <property type="term" value="F:ubiquitin protein ligase activity"/>
    <property type="evidence" value="ECO:0007669"/>
    <property type="project" value="UniProtKB-EC"/>
</dbReference>
<evidence type="ECO:0000256" key="3">
    <source>
        <dbReference type="ARBA" id="ARBA00012251"/>
    </source>
</evidence>
<dbReference type="CDD" id="cd23820">
    <property type="entry name" value="RWD_RNF14"/>
    <property type="match status" value="1"/>
</dbReference>
<dbReference type="PROSITE" id="PS00518">
    <property type="entry name" value="ZF_RING_1"/>
    <property type="match status" value="1"/>
</dbReference>
<evidence type="ECO:0000256" key="2">
    <source>
        <dbReference type="ARBA" id="ARBA00004906"/>
    </source>
</evidence>
<dbReference type="GO" id="GO:0008270">
    <property type="term" value="F:zinc ion binding"/>
    <property type="evidence" value="ECO:0007669"/>
    <property type="project" value="UniProtKB-KW"/>
</dbReference>
<evidence type="ECO:0000259" key="11">
    <source>
        <dbReference type="PROSITE" id="PS51873"/>
    </source>
</evidence>
<dbReference type="InterPro" id="IPR031127">
    <property type="entry name" value="E3_UB_ligase_RBR"/>
</dbReference>
<dbReference type="SMART" id="SM00647">
    <property type="entry name" value="IBR"/>
    <property type="match status" value="1"/>
</dbReference>
<keyword evidence="13" id="KW-1185">Reference proteome</keyword>